<accession>A0AA36ISS0</accession>
<evidence type="ECO:0000256" key="2">
    <source>
        <dbReference type="RuleBase" id="RU000487"/>
    </source>
</evidence>
<feature type="compositionally biased region" description="Low complexity" evidence="3">
    <location>
        <begin position="10"/>
        <end position="37"/>
    </location>
</feature>
<feature type="region of interest" description="Disordered" evidence="3">
    <location>
        <begin position="324"/>
        <end position="423"/>
    </location>
</feature>
<organism evidence="4 5">
    <name type="scientific">Effrenium voratum</name>
    <dbReference type="NCBI Taxonomy" id="2562239"/>
    <lineage>
        <taxon>Eukaryota</taxon>
        <taxon>Sar</taxon>
        <taxon>Alveolata</taxon>
        <taxon>Dinophyceae</taxon>
        <taxon>Suessiales</taxon>
        <taxon>Symbiodiniaceae</taxon>
        <taxon>Effrenium</taxon>
    </lineage>
</organism>
<dbReference type="InterPro" id="IPR043129">
    <property type="entry name" value="ATPase_NBD"/>
</dbReference>
<evidence type="ECO:0000313" key="4">
    <source>
        <dbReference type="EMBL" id="CAJ1392956.1"/>
    </source>
</evidence>
<evidence type="ECO:0000313" key="5">
    <source>
        <dbReference type="Proteomes" id="UP001178507"/>
    </source>
</evidence>
<keyword evidence="5" id="KW-1185">Reference proteome</keyword>
<sequence>MQAPPPQPSRSPAGLGAPAAHLGRRAGAPRPGRLAAGRLRRAGRAGATDPLGGAGGGGGDSGRGLRLPKVLVSTCSLSFGWLTGCFAEVSCIESSCVALKSPGVSAQLLACSPSPCCTVLGLGFSASFAQPCVEGKAIASAGRRSCVGGRILTNLLMESLKLRHLDLSKAWLTVEDIFTKTCRVATDIRLEEGEPVNYVLPDFQERLQGFVAAEVPEGAQSITLTRERCVIPEALFRPQDHGIPAAGLAELVHQAILAVPEMLRPHLGRVVLCGGLARLPNLPRRLRAELRRLLPSHWPVEILLEDHPELSVWRGAAQHALHAGHSEAAAATPGVSGASPSARRGRGRGKGAVSRAGSAKMPSGKSPAQRKRPPSTISADVEAEEDAAALPTGAVSLGEPESTPAPRLKRISRKMSVEGKSAA</sequence>
<feature type="compositionally biased region" description="Low complexity" evidence="3">
    <location>
        <begin position="351"/>
        <end position="360"/>
    </location>
</feature>
<name>A0AA36ISS0_9DINO</name>
<dbReference type="SMART" id="SM00268">
    <property type="entry name" value="ACTIN"/>
    <property type="match status" value="1"/>
</dbReference>
<dbReference type="PANTHER" id="PTHR11937">
    <property type="entry name" value="ACTIN"/>
    <property type="match status" value="1"/>
</dbReference>
<gene>
    <name evidence="4" type="ORF">EVOR1521_LOCUS17916</name>
</gene>
<dbReference type="Gene3D" id="3.30.420.40">
    <property type="match status" value="1"/>
</dbReference>
<dbReference type="EMBL" id="CAUJNA010002446">
    <property type="protein sequence ID" value="CAJ1392956.1"/>
    <property type="molecule type" value="Genomic_DNA"/>
</dbReference>
<protein>
    <submittedName>
        <fullName evidence="4">Uncharacterized protein</fullName>
    </submittedName>
</protein>
<comment type="similarity">
    <text evidence="2">Belongs to the actin family.</text>
</comment>
<reference evidence="4" key="1">
    <citation type="submission" date="2023-08" db="EMBL/GenBank/DDBJ databases">
        <authorList>
            <person name="Chen Y."/>
            <person name="Shah S."/>
            <person name="Dougan E. K."/>
            <person name="Thang M."/>
            <person name="Chan C."/>
        </authorList>
    </citation>
    <scope>NUCLEOTIDE SEQUENCE</scope>
</reference>
<comment type="caution">
    <text evidence="4">The sequence shown here is derived from an EMBL/GenBank/DDBJ whole genome shotgun (WGS) entry which is preliminary data.</text>
</comment>
<evidence type="ECO:0000256" key="1">
    <source>
        <dbReference type="ARBA" id="ARBA00049360"/>
    </source>
</evidence>
<dbReference type="SUPFAM" id="SSF53067">
    <property type="entry name" value="Actin-like ATPase domain"/>
    <property type="match status" value="1"/>
</dbReference>
<feature type="region of interest" description="Disordered" evidence="3">
    <location>
        <begin position="1"/>
        <end position="60"/>
    </location>
</feature>
<proteinExistence type="inferred from homology"/>
<dbReference type="AlphaFoldDB" id="A0AA36ISS0"/>
<dbReference type="Gene3D" id="3.90.640.10">
    <property type="entry name" value="Actin, Chain A, domain 4"/>
    <property type="match status" value="1"/>
</dbReference>
<feature type="compositionally biased region" description="Low complexity" evidence="3">
    <location>
        <begin position="324"/>
        <end position="342"/>
    </location>
</feature>
<comment type="catalytic activity">
    <reaction evidence="1">
        <text>ATP + H2O = ADP + phosphate + H(+)</text>
        <dbReference type="Rhea" id="RHEA:13065"/>
        <dbReference type="ChEBI" id="CHEBI:15377"/>
        <dbReference type="ChEBI" id="CHEBI:15378"/>
        <dbReference type="ChEBI" id="CHEBI:30616"/>
        <dbReference type="ChEBI" id="CHEBI:43474"/>
        <dbReference type="ChEBI" id="CHEBI:456216"/>
    </reaction>
</comment>
<dbReference type="Proteomes" id="UP001178507">
    <property type="component" value="Unassembled WGS sequence"/>
</dbReference>
<evidence type="ECO:0000256" key="3">
    <source>
        <dbReference type="SAM" id="MobiDB-lite"/>
    </source>
</evidence>
<dbReference type="Pfam" id="PF00022">
    <property type="entry name" value="Actin"/>
    <property type="match status" value="1"/>
</dbReference>
<dbReference type="InterPro" id="IPR004000">
    <property type="entry name" value="Actin"/>
</dbReference>